<keyword evidence="11" id="KW-1185">Reference proteome</keyword>
<dbReference type="Proteomes" id="UP001431209">
    <property type="component" value="Unassembled WGS sequence"/>
</dbReference>
<organism evidence="10 11">
    <name type="scientific">Acrasis kona</name>
    <dbReference type="NCBI Taxonomy" id="1008807"/>
    <lineage>
        <taxon>Eukaryota</taxon>
        <taxon>Discoba</taxon>
        <taxon>Heterolobosea</taxon>
        <taxon>Tetramitia</taxon>
        <taxon>Eutetramitia</taxon>
        <taxon>Acrasidae</taxon>
        <taxon>Acrasis</taxon>
    </lineage>
</organism>
<dbReference type="Pfam" id="PF00576">
    <property type="entry name" value="Transthyretin"/>
    <property type="match status" value="1"/>
</dbReference>
<dbReference type="PANTHER" id="PTHR10395">
    <property type="entry name" value="URICASE AND TRANSTHYRETIN-RELATED"/>
    <property type="match status" value="1"/>
</dbReference>
<dbReference type="InterPro" id="IPR036817">
    <property type="entry name" value="Transthyretin/HIU_hydrolase_sf"/>
</dbReference>
<keyword evidence="6 8" id="KW-0378">Hydrolase</keyword>
<comment type="catalytic activity">
    <reaction evidence="1 8">
        <text>5-hydroxyisourate + H2O = 5-hydroxy-2-oxo-4-ureido-2,5-dihydro-1H-imidazole-5-carboxylate + H(+)</text>
        <dbReference type="Rhea" id="RHEA:23736"/>
        <dbReference type="ChEBI" id="CHEBI:15377"/>
        <dbReference type="ChEBI" id="CHEBI:15378"/>
        <dbReference type="ChEBI" id="CHEBI:18072"/>
        <dbReference type="ChEBI" id="CHEBI:58639"/>
        <dbReference type="EC" id="3.5.2.17"/>
    </reaction>
</comment>
<feature type="binding site" evidence="7">
    <location>
        <position position="46"/>
    </location>
    <ligand>
        <name>substrate</name>
    </ligand>
</feature>
<proteinExistence type="inferred from homology"/>
<evidence type="ECO:0000259" key="9">
    <source>
        <dbReference type="Pfam" id="PF00576"/>
    </source>
</evidence>
<name>A0AAW2ZCC2_9EUKA</name>
<dbReference type="PRINTS" id="PR00189">
    <property type="entry name" value="TRNSTHYRETIN"/>
</dbReference>
<dbReference type="InterPro" id="IPR014306">
    <property type="entry name" value="Hydroxyisourate_hydrolase"/>
</dbReference>
<evidence type="ECO:0000313" key="11">
    <source>
        <dbReference type="Proteomes" id="UP001431209"/>
    </source>
</evidence>
<evidence type="ECO:0000256" key="1">
    <source>
        <dbReference type="ARBA" id="ARBA00001043"/>
    </source>
</evidence>
<feature type="domain" description="Transthyretin/hydroxyisourate hydrolase" evidence="9">
    <location>
        <begin position="5"/>
        <end position="117"/>
    </location>
</feature>
<evidence type="ECO:0000256" key="2">
    <source>
        <dbReference type="ARBA" id="ARBA00002704"/>
    </source>
</evidence>
<comment type="function">
    <text evidence="2">Catalyzes the hydrolysis of 5-hydroxyisourate (HIU) to 2-oxo-4-hydroxy-4-carboxy-5-ureidoimidazoline (OHCU).</text>
</comment>
<comment type="subunit">
    <text evidence="4 8">Homotetramer.</text>
</comment>
<dbReference type="PANTHER" id="PTHR10395:SF7">
    <property type="entry name" value="5-HYDROXYISOURATE HYDROLASE"/>
    <property type="match status" value="1"/>
</dbReference>
<dbReference type="InterPro" id="IPR023416">
    <property type="entry name" value="Transthyretin/HIU_hydrolase_d"/>
</dbReference>
<evidence type="ECO:0000256" key="5">
    <source>
        <dbReference type="ARBA" id="ARBA00022631"/>
    </source>
</evidence>
<dbReference type="NCBIfam" id="TIGR02962">
    <property type="entry name" value="hdxy_isourate"/>
    <property type="match status" value="1"/>
</dbReference>
<dbReference type="CDD" id="cd05822">
    <property type="entry name" value="TLP_HIUase"/>
    <property type="match status" value="1"/>
</dbReference>
<dbReference type="InterPro" id="IPR023419">
    <property type="entry name" value="Transthyretin_CS"/>
</dbReference>
<dbReference type="EMBL" id="JAOPGA020001228">
    <property type="protein sequence ID" value="KAL0486381.1"/>
    <property type="molecule type" value="Genomic_DNA"/>
</dbReference>
<feature type="binding site" evidence="7">
    <location>
        <position position="115"/>
    </location>
    <ligand>
        <name>substrate</name>
    </ligand>
</feature>
<dbReference type="EC" id="3.5.2.17" evidence="8"/>
<comment type="caution">
    <text evidence="10">The sequence shown here is derived from an EMBL/GenBank/DDBJ whole genome shotgun (WGS) entry which is preliminary data.</text>
</comment>
<evidence type="ECO:0000256" key="7">
    <source>
        <dbReference type="PIRSR" id="PIRSR600895-51"/>
    </source>
</evidence>
<dbReference type="AlphaFoldDB" id="A0AAW2ZCC2"/>
<evidence type="ECO:0000256" key="8">
    <source>
        <dbReference type="RuleBase" id="RU361270"/>
    </source>
</evidence>
<evidence type="ECO:0000256" key="4">
    <source>
        <dbReference type="ARBA" id="ARBA00011881"/>
    </source>
</evidence>
<evidence type="ECO:0000256" key="3">
    <source>
        <dbReference type="ARBA" id="ARBA00009850"/>
    </source>
</evidence>
<dbReference type="PROSITE" id="PS00769">
    <property type="entry name" value="TRANSTHYRETIN_2"/>
    <property type="match status" value="1"/>
</dbReference>
<dbReference type="InterPro" id="IPR000895">
    <property type="entry name" value="Transthyretin/HIU_hydrolase"/>
</dbReference>
<evidence type="ECO:0000313" key="10">
    <source>
        <dbReference type="EMBL" id="KAL0486381.1"/>
    </source>
</evidence>
<protein>
    <recommendedName>
        <fullName evidence="8">5-hydroxyisourate hydrolase</fullName>
        <shortName evidence="8">HIU hydrolase</shortName>
        <shortName evidence="8">HIUHase</shortName>
        <ecNumber evidence="8">3.5.2.17</ecNumber>
    </recommendedName>
</protein>
<dbReference type="SUPFAM" id="SSF49472">
    <property type="entry name" value="Transthyretin (synonym: prealbumin)"/>
    <property type="match status" value="1"/>
</dbReference>
<gene>
    <name evidence="10" type="ORF">AKO1_001973</name>
</gene>
<dbReference type="GO" id="GO:0033971">
    <property type="term" value="F:hydroxyisourate hydrolase activity"/>
    <property type="evidence" value="ECO:0007669"/>
    <property type="project" value="UniProtKB-EC"/>
</dbReference>
<keyword evidence="5 8" id="KW-0659">Purine metabolism</keyword>
<accession>A0AAW2ZCC2</accession>
<feature type="binding site" evidence="7">
    <location>
        <position position="8"/>
    </location>
    <ligand>
        <name>substrate</name>
    </ligand>
</feature>
<evidence type="ECO:0000256" key="6">
    <source>
        <dbReference type="ARBA" id="ARBA00022801"/>
    </source>
</evidence>
<sequence>MSISISSHVLDQNNGKPASGVLMILERWDGEKFQAIAKGKTNQDGRVTKDSWEWSRNESTMNSDIFQAIFQCGDYYASRGIETLYPYVPIVFKLQQIGGHYHIPLLLSPFGYSTYRGS</sequence>
<reference evidence="10 11" key="1">
    <citation type="submission" date="2024-03" db="EMBL/GenBank/DDBJ databases">
        <title>The Acrasis kona genome and developmental transcriptomes reveal deep origins of eukaryotic multicellular pathways.</title>
        <authorList>
            <person name="Sheikh S."/>
            <person name="Fu C.-J."/>
            <person name="Brown M.W."/>
            <person name="Baldauf S.L."/>
        </authorList>
    </citation>
    <scope>NUCLEOTIDE SEQUENCE [LARGE SCALE GENOMIC DNA]</scope>
    <source>
        <strain evidence="10 11">ATCC MYA-3509</strain>
    </source>
</reference>
<dbReference type="Gene3D" id="2.60.40.180">
    <property type="entry name" value="Transthyretin/hydroxyisourate hydrolase domain"/>
    <property type="match status" value="1"/>
</dbReference>
<comment type="similarity">
    <text evidence="3 8">Belongs to the transthyretin family. 5-hydroxyisourate hydrolase subfamily.</text>
</comment>
<dbReference type="GO" id="GO:0006144">
    <property type="term" value="P:purine nucleobase metabolic process"/>
    <property type="evidence" value="ECO:0007669"/>
    <property type="project" value="UniProtKB-KW"/>
</dbReference>